<feature type="compositionally biased region" description="Basic and acidic residues" evidence="1">
    <location>
        <begin position="17"/>
        <end position="26"/>
    </location>
</feature>
<reference evidence="3" key="1">
    <citation type="journal article" date="2013" name="Proc. Natl. Acad. Sci. U.S.A.">
        <title>Improving the coverage of the cyanobacterial phylum using diversity-driven genome sequencing.</title>
        <authorList>
            <person name="Shih P.M."/>
            <person name="Wu D."/>
            <person name="Latifi A."/>
            <person name="Axen S.D."/>
            <person name="Fewer D.P."/>
            <person name="Talla E."/>
            <person name="Calteau A."/>
            <person name="Cai F."/>
            <person name="Tandeau de Marsac N."/>
            <person name="Rippka R."/>
            <person name="Herdman M."/>
            <person name="Sivonen K."/>
            <person name="Coursin T."/>
            <person name="Laurent T."/>
            <person name="Goodwin L."/>
            <person name="Nolan M."/>
            <person name="Davenport K.W."/>
            <person name="Han C.S."/>
            <person name="Rubin E.M."/>
            <person name="Eisen J.A."/>
            <person name="Woyke T."/>
            <person name="Gugger M."/>
            <person name="Kerfeld C.A."/>
        </authorList>
    </citation>
    <scope>NUCLEOTIDE SEQUENCE [LARGE SCALE GENOMIC DNA]</scope>
    <source>
        <strain evidence="3">ATCC 29371 / PCC 7437</strain>
    </source>
</reference>
<dbReference type="AlphaFoldDB" id="K9Y043"/>
<dbReference type="eggNOG" id="ENOG5032Y73">
    <property type="taxonomic scope" value="Bacteria"/>
</dbReference>
<evidence type="ECO:0000313" key="3">
    <source>
        <dbReference type="Proteomes" id="UP000010473"/>
    </source>
</evidence>
<name>K9Y043_STAC7</name>
<evidence type="ECO:0000313" key="2">
    <source>
        <dbReference type="EMBL" id="AFZ37654.1"/>
    </source>
</evidence>
<sequence length="120" mass="12878">MTVENVETNGNQVQTVESDHHTDEQQAKTLSLSVHKNTLLPGNRPVEPSHLQVVSTYSSVGAARPIVKSGMKISNSLTVSGTRPIAVSTLKVSETYSVMGNRPVASNEIDDPSTLMGYID</sequence>
<accession>K9Y043</accession>
<organism evidence="2 3">
    <name type="scientific">Stanieria cyanosphaera (strain ATCC 29371 / PCC 7437)</name>
    <dbReference type="NCBI Taxonomy" id="111780"/>
    <lineage>
        <taxon>Bacteria</taxon>
        <taxon>Bacillati</taxon>
        <taxon>Cyanobacteriota</taxon>
        <taxon>Cyanophyceae</taxon>
        <taxon>Pleurocapsales</taxon>
        <taxon>Dermocarpellaceae</taxon>
        <taxon>Stanieria</taxon>
    </lineage>
</organism>
<protein>
    <submittedName>
        <fullName evidence="2">Uncharacterized protein</fullName>
    </submittedName>
</protein>
<dbReference type="RefSeq" id="WP_015195308.1">
    <property type="nucleotide sequence ID" value="NC_019748.1"/>
</dbReference>
<dbReference type="OrthoDB" id="427816at2"/>
<gene>
    <name evidence="2" type="ordered locus">Sta7437_4177</name>
</gene>
<proteinExistence type="predicted"/>
<dbReference type="HOGENOM" id="CLU_2048293_0_0_3"/>
<evidence type="ECO:0000256" key="1">
    <source>
        <dbReference type="SAM" id="MobiDB-lite"/>
    </source>
</evidence>
<dbReference type="STRING" id="111780.Sta7437_4177"/>
<dbReference type="Proteomes" id="UP000010473">
    <property type="component" value="Chromosome"/>
</dbReference>
<dbReference type="EMBL" id="CP003653">
    <property type="protein sequence ID" value="AFZ37654.1"/>
    <property type="molecule type" value="Genomic_DNA"/>
</dbReference>
<dbReference type="KEGG" id="scs:Sta7437_4177"/>
<feature type="region of interest" description="Disordered" evidence="1">
    <location>
        <begin position="1"/>
        <end position="30"/>
    </location>
</feature>
<dbReference type="PATRIC" id="fig|111780.3.peg.4329"/>
<keyword evidence="3" id="KW-1185">Reference proteome</keyword>
<feature type="compositionally biased region" description="Polar residues" evidence="1">
    <location>
        <begin position="1"/>
        <end position="16"/>
    </location>
</feature>